<evidence type="ECO:0000313" key="2">
    <source>
        <dbReference type="EMBL" id="KAG2222367.1"/>
    </source>
</evidence>
<feature type="region of interest" description="Disordered" evidence="1">
    <location>
        <begin position="14"/>
        <end position="78"/>
    </location>
</feature>
<dbReference type="EMBL" id="JAEPRB010000085">
    <property type="protein sequence ID" value="KAG2222367.1"/>
    <property type="molecule type" value="Genomic_DNA"/>
</dbReference>
<sequence length="90" mass="9751">MLSSSPQVIVDAVDSNQLQNDSSLANANHQSTLRNSTISTSSTLGKQSTRSSISSHLKKKSKSFLDSLKSPNPPSATNYQVKADYLLLRK</sequence>
<evidence type="ECO:0000313" key="3">
    <source>
        <dbReference type="Proteomes" id="UP000646827"/>
    </source>
</evidence>
<gene>
    <name evidence="2" type="ORF">INT45_009840</name>
</gene>
<name>A0A8H7VKL4_9FUNG</name>
<dbReference type="AlphaFoldDB" id="A0A8H7VKL4"/>
<reference evidence="2 3" key="1">
    <citation type="submission" date="2020-12" db="EMBL/GenBank/DDBJ databases">
        <title>Metabolic potential, ecology and presence of endohyphal bacteria is reflected in genomic diversity of Mucoromycotina.</title>
        <authorList>
            <person name="Muszewska A."/>
            <person name="Okrasinska A."/>
            <person name="Steczkiewicz K."/>
            <person name="Drgas O."/>
            <person name="Orlowska M."/>
            <person name="Perlinska-Lenart U."/>
            <person name="Aleksandrzak-Piekarczyk T."/>
            <person name="Szatraj K."/>
            <person name="Zielenkiewicz U."/>
            <person name="Pilsyk S."/>
            <person name="Malc E."/>
            <person name="Mieczkowski P."/>
            <person name="Kruszewska J.S."/>
            <person name="Biernat P."/>
            <person name="Pawlowska J."/>
        </authorList>
    </citation>
    <scope>NUCLEOTIDE SEQUENCE [LARGE SCALE GENOMIC DNA]</scope>
    <source>
        <strain evidence="2 3">CBS 142.35</strain>
    </source>
</reference>
<dbReference type="Proteomes" id="UP000646827">
    <property type="component" value="Unassembled WGS sequence"/>
</dbReference>
<keyword evidence="3" id="KW-1185">Reference proteome</keyword>
<organism evidence="2 3">
    <name type="scientific">Circinella minor</name>
    <dbReference type="NCBI Taxonomy" id="1195481"/>
    <lineage>
        <taxon>Eukaryota</taxon>
        <taxon>Fungi</taxon>
        <taxon>Fungi incertae sedis</taxon>
        <taxon>Mucoromycota</taxon>
        <taxon>Mucoromycotina</taxon>
        <taxon>Mucoromycetes</taxon>
        <taxon>Mucorales</taxon>
        <taxon>Lichtheimiaceae</taxon>
        <taxon>Circinella</taxon>
    </lineage>
</organism>
<evidence type="ECO:0000256" key="1">
    <source>
        <dbReference type="SAM" id="MobiDB-lite"/>
    </source>
</evidence>
<comment type="caution">
    <text evidence="2">The sequence shown here is derived from an EMBL/GenBank/DDBJ whole genome shotgun (WGS) entry which is preliminary data.</text>
</comment>
<feature type="compositionally biased region" description="Polar residues" evidence="1">
    <location>
        <begin position="14"/>
        <end position="50"/>
    </location>
</feature>
<proteinExistence type="predicted"/>
<accession>A0A8H7VKL4</accession>
<protein>
    <submittedName>
        <fullName evidence="2">Uncharacterized protein</fullName>
    </submittedName>
</protein>